<dbReference type="AlphaFoldDB" id="X1D9M0"/>
<gene>
    <name evidence="1" type="ORF">S01H4_40341</name>
</gene>
<evidence type="ECO:0008006" key="2">
    <source>
        <dbReference type="Google" id="ProtNLM"/>
    </source>
</evidence>
<sequence length="57" mass="6617">QPSRGRRRPKEMMPQQLPLLGQKSPIVEELEKLDIDSMSPLEALTKLYELQKKVREG</sequence>
<proteinExistence type="predicted"/>
<evidence type="ECO:0000313" key="1">
    <source>
        <dbReference type="EMBL" id="GAH04970.1"/>
    </source>
</evidence>
<reference evidence="1" key="1">
    <citation type="journal article" date="2014" name="Front. Microbiol.">
        <title>High frequency of phylogenetically diverse reductive dehalogenase-homologous genes in deep subseafloor sedimentary metagenomes.</title>
        <authorList>
            <person name="Kawai M."/>
            <person name="Futagami T."/>
            <person name="Toyoda A."/>
            <person name="Takaki Y."/>
            <person name="Nishi S."/>
            <person name="Hori S."/>
            <person name="Arai W."/>
            <person name="Tsubouchi T."/>
            <person name="Morono Y."/>
            <person name="Uchiyama I."/>
            <person name="Ito T."/>
            <person name="Fujiyama A."/>
            <person name="Inagaki F."/>
            <person name="Takami H."/>
        </authorList>
    </citation>
    <scope>NUCLEOTIDE SEQUENCE</scope>
    <source>
        <strain evidence="1">Expedition CK06-06</strain>
    </source>
</reference>
<dbReference type="Gene3D" id="6.10.140.430">
    <property type="match status" value="1"/>
</dbReference>
<feature type="non-terminal residue" evidence="1">
    <location>
        <position position="1"/>
    </location>
</feature>
<accession>X1D9M0</accession>
<dbReference type="EMBL" id="BART01021956">
    <property type="protein sequence ID" value="GAH04970.1"/>
    <property type="molecule type" value="Genomic_DNA"/>
</dbReference>
<organism evidence="1">
    <name type="scientific">marine sediment metagenome</name>
    <dbReference type="NCBI Taxonomy" id="412755"/>
    <lineage>
        <taxon>unclassified sequences</taxon>
        <taxon>metagenomes</taxon>
        <taxon>ecological metagenomes</taxon>
    </lineage>
</organism>
<name>X1D9M0_9ZZZZ</name>
<protein>
    <recommendedName>
        <fullName evidence="2">DNA mismatch repair protein MutS</fullName>
    </recommendedName>
</protein>
<comment type="caution">
    <text evidence="1">The sequence shown here is derived from an EMBL/GenBank/DDBJ whole genome shotgun (WGS) entry which is preliminary data.</text>
</comment>